<evidence type="ECO:0000313" key="6">
    <source>
        <dbReference type="Proteomes" id="UP000256709"/>
    </source>
</evidence>
<keyword evidence="2 3" id="KW-0378">Hydrolase</keyword>
<name>A0A3E0VB95_9MICO</name>
<dbReference type="EC" id="3.1.1.-" evidence="3"/>
<reference evidence="5 6" key="1">
    <citation type="submission" date="2017-04" db="EMBL/GenBank/DDBJ databases">
        <title>Comparative genome analysis of Subtercola boreus.</title>
        <authorList>
            <person name="Cho Y.-J."/>
            <person name="Cho A."/>
            <person name="Kim O.-S."/>
            <person name="Lee J.-I."/>
        </authorList>
    </citation>
    <scope>NUCLEOTIDE SEQUENCE [LARGE SCALE GENOMIC DNA]</scope>
    <source>
        <strain evidence="5 6">P27444</strain>
    </source>
</reference>
<dbReference type="EMBL" id="NBXA01000031">
    <property type="protein sequence ID" value="RFA07094.1"/>
    <property type="molecule type" value="Genomic_DNA"/>
</dbReference>
<comment type="caution">
    <text evidence="5">The sequence shown here is derived from an EMBL/GenBank/DDBJ whole genome shotgun (WGS) entry which is preliminary data.</text>
</comment>
<dbReference type="InterPro" id="IPR050309">
    <property type="entry name" value="Type-B_Carboxylest/Lipase"/>
</dbReference>
<dbReference type="InterPro" id="IPR002018">
    <property type="entry name" value="CarbesteraseB"/>
</dbReference>
<protein>
    <recommendedName>
        <fullName evidence="3">Carboxylic ester hydrolase</fullName>
        <ecNumber evidence="3">3.1.1.-</ecNumber>
    </recommendedName>
</protein>
<sequence length="592" mass="64601">MTESPRAKDRTEAIESGRSVLVSDCPGMSLILSQRDAECSLCAHKFIERTFRVTVFRHQWRYQVMSKRPIVDTTAGRVQGVRHGGIDVFKGIPYAASVAANGRFLPAREPAPWAGVRDAAQYGPLAMQVVPNRAPERRSADQALRDPFIGNQDLFRPMSEDCLVLNVWTPSISDHLKRPVMLWVHGGGFVRGVGDADWHDGTRLAREQDVVVVQLNHRLNVFGFLSLVEFGGADYANSGNTGLLDIVTALQWVHRTIEAFGGDRDNVTLFGQSGGGAKISALLAMPAAQGLFHKAVVQSGSIVRAQTQDEASSTTAAVFRALDLAPTDIDGLLRSAPEQVLDAYASAVKAGHNFMPVVDGSTLSNDPFAPDAPSVSASIPLLVGTTKDENRLELATVPPGSREFTETNLQTDLNRFGVSDEALDYVWRSYAARRPGSSPAEIYFDVKTDACFRANAILQAERKAAQNEAAVYMYLFSWEEFSGRLRSPHVVDVPFVFNNVDRAPGLTGPQPDPRCFTLGMTVSSAWAAFARTGSPQTSGLPDWNRYTSERRETMVLGYDSEEVSDPRRDDRLAMQALGSDFPPLGGWVGLAP</sequence>
<evidence type="ECO:0000259" key="4">
    <source>
        <dbReference type="Pfam" id="PF00135"/>
    </source>
</evidence>
<comment type="similarity">
    <text evidence="1 3">Belongs to the type-B carboxylesterase/lipase family.</text>
</comment>
<dbReference type="PANTHER" id="PTHR11559">
    <property type="entry name" value="CARBOXYLESTERASE"/>
    <property type="match status" value="1"/>
</dbReference>
<dbReference type="InterPro" id="IPR019826">
    <property type="entry name" value="Carboxylesterase_B_AS"/>
</dbReference>
<dbReference type="Proteomes" id="UP000256709">
    <property type="component" value="Unassembled WGS sequence"/>
</dbReference>
<dbReference type="Gene3D" id="3.40.50.1820">
    <property type="entry name" value="alpha/beta hydrolase"/>
    <property type="match status" value="1"/>
</dbReference>
<feature type="domain" description="Carboxylesterase type B" evidence="4">
    <location>
        <begin position="68"/>
        <end position="571"/>
    </location>
</feature>
<evidence type="ECO:0000256" key="2">
    <source>
        <dbReference type="ARBA" id="ARBA00022801"/>
    </source>
</evidence>
<accession>A0A3E0VB95</accession>
<dbReference type="InterPro" id="IPR029058">
    <property type="entry name" value="AB_hydrolase_fold"/>
</dbReference>
<dbReference type="AlphaFoldDB" id="A0A3E0VB95"/>
<organism evidence="5 6">
    <name type="scientific">Subtercola boreus</name>
    <dbReference type="NCBI Taxonomy" id="120213"/>
    <lineage>
        <taxon>Bacteria</taxon>
        <taxon>Bacillati</taxon>
        <taxon>Actinomycetota</taxon>
        <taxon>Actinomycetes</taxon>
        <taxon>Micrococcales</taxon>
        <taxon>Microbacteriaceae</taxon>
        <taxon>Subtercola</taxon>
    </lineage>
</organism>
<evidence type="ECO:0000256" key="1">
    <source>
        <dbReference type="ARBA" id="ARBA00005964"/>
    </source>
</evidence>
<dbReference type="GO" id="GO:0016787">
    <property type="term" value="F:hydrolase activity"/>
    <property type="evidence" value="ECO:0007669"/>
    <property type="project" value="UniProtKB-KW"/>
</dbReference>
<evidence type="ECO:0000313" key="5">
    <source>
        <dbReference type="EMBL" id="RFA07094.1"/>
    </source>
</evidence>
<dbReference type="SUPFAM" id="SSF53474">
    <property type="entry name" value="alpha/beta-Hydrolases"/>
    <property type="match status" value="1"/>
</dbReference>
<dbReference type="OrthoDB" id="3199405at2"/>
<dbReference type="Pfam" id="PF00135">
    <property type="entry name" value="COesterase"/>
    <property type="match status" value="1"/>
</dbReference>
<dbReference type="PROSITE" id="PS00122">
    <property type="entry name" value="CARBOXYLESTERASE_B_1"/>
    <property type="match status" value="1"/>
</dbReference>
<gene>
    <name evidence="5" type="ORF">B7R21_16675</name>
</gene>
<proteinExistence type="inferred from homology"/>
<evidence type="ECO:0000256" key="3">
    <source>
        <dbReference type="RuleBase" id="RU361235"/>
    </source>
</evidence>